<organism evidence="2 3">
    <name type="scientific">Streptomyces finlayi</name>
    <dbReference type="NCBI Taxonomy" id="67296"/>
    <lineage>
        <taxon>Bacteria</taxon>
        <taxon>Bacillati</taxon>
        <taxon>Actinomycetota</taxon>
        <taxon>Actinomycetes</taxon>
        <taxon>Kitasatosporales</taxon>
        <taxon>Streptomycetaceae</taxon>
        <taxon>Streptomyces</taxon>
    </lineage>
</organism>
<sequence>MNVFSAPDGAPWHVSAFRLDAGGQEQAEAVRRIRELRARILFDHGRRPDFRTTDGGYADDQDLDFGAWHFVGRREPDGPPLGYVRLSTPETGELFQTRAYLGSQVYEELLRECGFGTAETFEHSRLVVEHQARKLGLGVYLNAFAMAAARCLGAKAMIGTSGTADGQDRFHERFGFHAIPGTRRYVERYTEDVVIMLYRSALPAGEHAGLVEQLEDLFPAATVPAREAGLGGEFGRASDVCGQAPDVADRASDVREIRACGERLAAASARADDGAEPCWRPVHFELGRAEDRARLRELLDSGAVREVRDTIEDQLAELVTSREPRLRSSPEAVERAVAEQLGGAGRQEYGTWVWYPWSGRLVHLLPREEFRLVRTDRNRGRIDRAQQRRLLGCRVGVIGLSVGSSAALTFAMEGIGGSFRLADFDTLSVSNLNRLRAGVHHLGLNKCVLAARQMLELDPWLDIEIHPGGLTDETMEEFFSGGTGPLDLLVEECDTPYVKVAAREHARVLGIPVVMDANDRGLLDVERFDLEPQRPLLHGLLGDTTSRDLTDLTPQQAVDVILTMVDRERLSPELTAAVGQIGTTLSSWPQLASGVALGGALTAEAARRILLGLPRPSGRFYTDLEVLTSGDRSTVAPSLSVQEIS</sequence>
<reference evidence="2" key="2">
    <citation type="submission" date="2020-09" db="EMBL/GenBank/DDBJ databases">
        <authorList>
            <person name="Sun Q."/>
            <person name="Ohkuma M."/>
        </authorList>
    </citation>
    <scope>NUCLEOTIDE SEQUENCE</scope>
    <source>
        <strain evidence="2">JCM 4637</strain>
    </source>
</reference>
<proteinExistence type="predicted"/>
<dbReference type="Gene3D" id="3.40.50.720">
    <property type="entry name" value="NAD(P)-binding Rossmann-like Domain"/>
    <property type="match status" value="1"/>
</dbReference>
<dbReference type="InterPro" id="IPR045886">
    <property type="entry name" value="ThiF/MoeB/HesA"/>
</dbReference>
<dbReference type="SUPFAM" id="SSF69572">
    <property type="entry name" value="Activating enzymes of the ubiquitin-like proteins"/>
    <property type="match status" value="1"/>
</dbReference>
<evidence type="ECO:0000313" key="2">
    <source>
        <dbReference type="EMBL" id="GHC99655.1"/>
    </source>
</evidence>
<feature type="domain" description="THIF-type NAD/FAD binding fold" evidence="1">
    <location>
        <begin position="377"/>
        <end position="616"/>
    </location>
</feature>
<dbReference type="Proteomes" id="UP000638353">
    <property type="component" value="Unassembled WGS sequence"/>
</dbReference>
<dbReference type="SUPFAM" id="SSF55729">
    <property type="entry name" value="Acyl-CoA N-acyltransferases (Nat)"/>
    <property type="match status" value="1"/>
</dbReference>
<dbReference type="GO" id="GO:0061504">
    <property type="term" value="P:cyclic threonylcarbamoyladenosine biosynthetic process"/>
    <property type="evidence" value="ECO:0007669"/>
    <property type="project" value="TreeGrafter"/>
</dbReference>
<dbReference type="EMBL" id="BMVC01000008">
    <property type="protein sequence ID" value="GHC99655.1"/>
    <property type="molecule type" value="Genomic_DNA"/>
</dbReference>
<dbReference type="InterPro" id="IPR035985">
    <property type="entry name" value="Ubiquitin-activating_enz"/>
</dbReference>
<name>A0A918X090_9ACTN</name>
<dbReference type="InterPro" id="IPR016181">
    <property type="entry name" value="Acyl_CoA_acyltransferase"/>
</dbReference>
<dbReference type="AlphaFoldDB" id="A0A918X090"/>
<gene>
    <name evidence="2" type="ORF">GCM10010334_43440</name>
</gene>
<dbReference type="Gene3D" id="3.40.630.30">
    <property type="match status" value="1"/>
</dbReference>
<protein>
    <submittedName>
        <fullName evidence="2">Ubiquitin activation protein</fullName>
    </submittedName>
</protein>
<dbReference type="CDD" id="cd01483">
    <property type="entry name" value="E1_enzyme_family"/>
    <property type="match status" value="1"/>
</dbReference>
<accession>A0A918X090</accession>
<dbReference type="PANTHER" id="PTHR43267">
    <property type="entry name" value="TRNA THREONYLCARBAMOYLADENOSINE DEHYDRATASE"/>
    <property type="match status" value="1"/>
</dbReference>
<dbReference type="RefSeq" id="WP_189824948.1">
    <property type="nucleotide sequence ID" value="NZ_BMVC01000008.1"/>
</dbReference>
<evidence type="ECO:0000313" key="3">
    <source>
        <dbReference type="Proteomes" id="UP000638353"/>
    </source>
</evidence>
<dbReference type="GO" id="GO:0008641">
    <property type="term" value="F:ubiquitin-like modifier activating enzyme activity"/>
    <property type="evidence" value="ECO:0007669"/>
    <property type="project" value="InterPro"/>
</dbReference>
<dbReference type="InterPro" id="IPR000594">
    <property type="entry name" value="ThiF_NAD_FAD-bd"/>
</dbReference>
<reference evidence="2" key="1">
    <citation type="journal article" date="2014" name="Int. J. Syst. Evol. Microbiol.">
        <title>Complete genome sequence of Corynebacterium casei LMG S-19264T (=DSM 44701T), isolated from a smear-ripened cheese.</title>
        <authorList>
            <consortium name="US DOE Joint Genome Institute (JGI-PGF)"/>
            <person name="Walter F."/>
            <person name="Albersmeier A."/>
            <person name="Kalinowski J."/>
            <person name="Ruckert C."/>
        </authorList>
    </citation>
    <scope>NUCLEOTIDE SEQUENCE</scope>
    <source>
        <strain evidence="2">JCM 4637</strain>
    </source>
</reference>
<dbReference type="Pfam" id="PF00899">
    <property type="entry name" value="ThiF"/>
    <property type="match status" value="1"/>
</dbReference>
<dbReference type="GO" id="GO:0061503">
    <property type="term" value="F:tRNA threonylcarbamoyladenosine dehydratase"/>
    <property type="evidence" value="ECO:0007669"/>
    <property type="project" value="TreeGrafter"/>
</dbReference>
<evidence type="ECO:0000259" key="1">
    <source>
        <dbReference type="Pfam" id="PF00899"/>
    </source>
</evidence>
<comment type="caution">
    <text evidence="2">The sequence shown here is derived from an EMBL/GenBank/DDBJ whole genome shotgun (WGS) entry which is preliminary data.</text>
</comment>
<dbReference type="PANTHER" id="PTHR43267:SF3">
    <property type="entry name" value="THIF PROTEIN"/>
    <property type="match status" value="1"/>
</dbReference>